<dbReference type="PANTHER" id="PTHR13293:SF6">
    <property type="entry name" value="AKIRIN-RELATED"/>
    <property type="match status" value="1"/>
</dbReference>
<reference evidence="5" key="1">
    <citation type="submission" date="2017-01" db="EMBL/GenBank/DDBJ databases">
        <title>A deep insight into the sialotranscriptome of adult male and female Cluex tarsalis mosquitoes.</title>
        <authorList>
            <person name="Ribeiro J.M."/>
            <person name="Moreira F."/>
            <person name="Bernard K.A."/>
            <person name="Calvo E."/>
        </authorList>
    </citation>
    <scope>NUCLEOTIDE SEQUENCE</scope>
    <source>
        <strain evidence="5">Kern County</strain>
        <tissue evidence="5">Salivary glands</tissue>
    </source>
</reference>
<comment type="similarity">
    <text evidence="2">Belongs to the akirin family.</text>
</comment>
<evidence type="ECO:0000256" key="2">
    <source>
        <dbReference type="ARBA" id="ARBA00005625"/>
    </source>
</evidence>
<comment type="subcellular location">
    <subcellularLocation>
        <location evidence="1">Nucleus</location>
    </subcellularLocation>
</comment>
<feature type="compositionally biased region" description="Low complexity" evidence="4">
    <location>
        <begin position="27"/>
        <end position="64"/>
    </location>
</feature>
<evidence type="ECO:0000256" key="1">
    <source>
        <dbReference type="ARBA" id="ARBA00004123"/>
    </source>
</evidence>
<name>A0A1Q3F078_CULTA</name>
<dbReference type="InterPro" id="IPR024132">
    <property type="entry name" value="Akirin"/>
</dbReference>
<organism evidence="5">
    <name type="scientific">Culex tarsalis</name>
    <name type="common">Encephalitis mosquito</name>
    <dbReference type="NCBI Taxonomy" id="7177"/>
    <lineage>
        <taxon>Eukaryota</taxon>
        <taxon>Metazoa</taxon>
        <taxon>Ecdysozoa</taxon>
        <taxon>Arthropoda</taxon>
        <taxon>Hexapoda</taxon>
        <taxon>Insecta</taxon>
        <taxon>Pterygota</taxon>
        <taxon>Neoptera</taxon>
        <taxon>Endopterygota</taxon>
        <taxon>Diptera</taxon>
        <taxon>Nematocera</taxon>
        <taxon>Culicoidea</taxon>
        <taxon>Culicidae</taxon>
        <taxon>Culicinae</taxon>
        <taxon>Culicini</taxon>
        <taxon>Culex</taxon>
        <taxon>Culex</taxon>
    </lineage>
</organism>
<dbReference type="EMBL" id="GFDL01014085">
    <property type="protein sequence ID" value="JAV20960.1"/>
    <property type="molecule type" value="Transcribed_RNA"/>
</dbReference>
<feature type="region of interest" description="Disordered" evidence="4">
    <location>
        <begin position="14"/>
        <end position="80"/>
    </location>
</feature>
<proteinExistence type="inferred from homology"/>
<dbReference type="GO" id="GO:0045089">
    <property type="term" value="P:positive regulation of innate immune response"/>
    <property type="evidence" value="ECO:0007669"/>
    <property type="project" value="TreeGrafter"/>
</dbReference>
<evidence type="ECO:0000313" key="5">
    <source>
        <dbReference type="EMBL" id="JAV20960.1"/>
    </source>
</evidence>
<evidence type="ECO:0000256" key="3">
    <source>
        <dbReference type="ARBA" id="ARBA00023242"/>
    </source>
</evidence>
<dbReference type="GO" id="GO:0000785">
    <property type="term" value="C:chromatin"/>
    <property type="evidence" value="ECO:0007669"/>
    <property type="project" value="TreeGrafter"/>
</dbReference>
<feature type="region of interest" description="Disordered" evidence="4">
    <location>
        <begin position="95"/>
        <end position="142"/>
    </location>
</feature>
<dbReference type="GO" id="GO:0003712">
    <property type="term" value="F:transcription coregulator activity"/>
    <property type="evidence" value="ECO:0007669"/>
    <property type="project" value="TreeGrafter"/>
</dbReference>
<sequence>MACATLKRSLDWESLNQRPTKRRRCHPFGSPAGAAGPSSSSSSTNISNALNSSPSSSAVAARSAVMEPKPSPFADAVCPKLTPEKMAQNITEEIKRLHRRKQLTFNHSAAERMQDSESSGSEMGPDSPRRPDSPPSMVKNPEKALFTFKQVQMICERMLKEREDSLREQYDAVLTTKLAEQYDAFVKFTYDQIQRRYEAAPSYLS</sequence>
<protein>
    <recommendedName>
        <fullName evidence="6">Akirin</fullName>
    </recommendedName>
</protein>
<dbReference type="GO" id="GO:0005634">
    <property type="term" value="C:nucleus"/>
    <property type="evidence" value="ECO:0007669"/>
    <property type="project" value="UniProtKB-SubCell"/>
</dbReference>
<evidence type="ECO:0000256" key="4">
    <source>
        <dbReference type="SAM" id="MobiDB-lite"/>
    </source>
</evidence>
<dbReference type="GO" id="GO:0045944">
    <property type="term" value="P:positive regulation of transcription by RNA polymerase II"/>
    <property type="evidence" value="ECO:0007669"/>
    <property type="project" value="TreeGrafter"/>
</dbReference>
<dbReference type="CDD" id="cd22240">
    <property type="entry name" value="akirin"/>
    <property type="match status" value="1"/>
</dbReference>
<dbReference type="AlphaFoldDB" id="A0A1Q3F078"/>
<accession>A0A1Q3F078</accession>
<keyword evidence="3" id="KW-0539">Nucleus</keyword>
<evidence type="ECO:0008006" key="6">
    <source>
        <dbReference type="Google" id="ProtNLM"/>
    </source>
</evidence>
<dbReference type="PANTHER" id="PTHR13293">
    <property type="entry name" value="AKIRIN-RELATED"/>
    <property type="match status" value="1"/>
</dbReference>